<keyword evidence="4" id="KW-1185">Reference proteome</keyword>
<dbReference type="InterPro" id="IPR050796">
    <property type="entry name" value="SCF_F-box_component"/>
</dbReference>
<dbReference type="Gene3D" id="1.20.1280.50">
    <property type="match status" value="1"/>
</dbReference>
<dbReference type="PANTHER" id="PTHR31672:SF13">
    <property type="entry name" value="F-BOX PROTEIN CPR30-LIKE"/>
    <property type="match status" value="1"/>
</dbReference>
<dbReference type="PANTHER" id="PTHR31672">
    <property type="entry name" value="BNACNNG10540D PROTEIN"/>
    <property type="match status" value="1"/>
</dbReference>
<dbReference type="Proteomes" id="UP000464620">
    <property type="component" value="Chromosome B09"/>
</dbReference>
<accession>A0A444XFA8</accession>
<evidence type="ECO:0000313" key="2">
    <source>
        <dbReference type="EMBL" id="QHN76623.1"/>
    </source>
</evidence>
<reference evidence="3 4" key="1">
    <citation type="submission" date="2019-01" db="EMBL/GenBank/DDBJ databases">
        <title>Sequencing of cultivated peanut Arachis hypogaea provides insights into genome evolution and oil improvement.</title>
        <authorList>
            <person name="Chen X."/>
        </authorList>
    </citation>
    <scope>NUCLEOTIDE SEQUENCE [LARGE SCALE GENOMIC DNA]</scope>
    <source>
        <strain evidence="4">cv. Fuhuasheng</strain>
        <strain evidence="3">GDAAS-fuhuasheng2018</strain>
        <tissue evidence="3">Leaves</tissue>
    </source>
</reference>
<proteinExistence type="predicted"/>
<evidence type="ECO:0000313" key="5">
    <source>
        <dbReference type="Proteomes" id="UP000464620"/>
    </source>
</evidence>
<dbReference type="CDD" id="cd22157">
    <property type="entry name" value="F-box_AtFBW1-like"/>
    <property type="match status" value="1"/>
</dbReference>
<reference evidence="2 5" key="2">
    <citation type="submission" date="2020-01" db="EMBL/GenBank/DDBJ databases">
        <title>Genome sequence of Arachis hypogaea, cultivar Shitouqi.</title>
        <authorList>
            <person name="Zhuang W."/>
            <person name="Chen H."/>
            <person name="Varshney R."/>
            <person name="Wang D."/>
            <person name="Ming R."/>
        </authorList>
    </citation>
    <scope>NUCLEOTIDE SEQUENCE [LARGE SCALE GENOMIC DNA]</scope>
    <source>
        <tissue evidence="2">Young leaf</tissue>
    </source>
</reference>
<evidence type="ECO:0000259" key="1">
    <source>
        <dbReference type="SMART" id="SM00256"/>
    </source>
</evidence>
<evidence type="ECO:0000313" key="4">
    <source>
        <dbReference type="Proteomes" id="UP000289738"/>
    </source>
</evidence>
<dbReference type="EMBL" id="CP031001">
    <property type="protein sequence ID" value="QHN76623.1"/>
    <property type="molecule type" value="Genomic_DNA"/>
</dbReference>
<sequence>MKREAEAEVLLPELVEKILIWLPVKSLIRFRCVSKQWLSLISNSRFANLNYDAADVAPPNKNTRLLYLSSEVPEAHCVDVEASILCDYALQLPLSCRHFNLSILGSCKGFILLRIHVDGAALLLWNPVTGSHKSIPDPDALFSMGLARQLIHGVVLAMMNLVMII</sequence>
<feature type="domain" description="F-box" evidence="1">
    <location>
        <begin position="11"/>
        <end position="50"/>
    </location>
</feature>
<name>A0A444XFA8_ARAHY</name>
<gene>
    <name evidence="3" type="ORF">Ahy_B09g095626</name>
    <name evidence="2" type="ORF">DS421_19g645520</name>
</gene>
<dbReference type="AlphaFoldDB" id="A0A444XFA8"/>
<dbReference type="Pfam" id="PF00646">
    <property type="entry name" value="F-box"/>
    <property type="match status" value="1"/>
</dbReference>
<organism evidence="3 4">
    <name type="scientific">Arachis hypogaea</name>
    <name type="common">Peanut</name>
    <dbReference type="NCBI Taxonomy" id="3818"/>
    <lineage>
        <taxon>Eukaryota</taxon>
        <taxon>Viridiplantae</taxon>
        <taxon>Streptophyta</taxon>
        <taxon>Embryophyta</taxon>
        <taxon>Tracheophyta</taxon>
        <taxon>Spermatophyta</taxon>
        <taxon>Magnoliopsida</taxon>
        <taxon>eudicotyledons</taxon>
        <taxon>Gunneridae</taxon>
        <taxon>Pentapetalae</taxon>
        <taxon>rosids</taxon>
        <taxon>fabids</taxon>
        <taxon>Fabales</taxon>
        <taxon>Fabaceae</taxon>
        <taxon>Papilionoideae</taxon>
        <taxon>50 kb inversion clade</taxon>
        <taxon>dalbergioids sensu lato</taxon>
        <taxon>Dalbergieae</taxon>
        <taxon>Pterocarpus clade</taxon>
        <taxon>Arachis</taxon>
    </lineage>
</organism>
<dbReference type="InterPro" id="IPR036047">
    <property type="entry name" value="F-box-like_dom_sf"/>
</dbReference>
<dbReference type="Proteomes" id="UP000289738">
    <property type="component" value="Chromosome B09"/>
</dbReference>
<dbReference type="SMART" id="SM00256">
    <property type="entry name" value="FBOX"/>
    <property type="match status" value="1"/>
</dbReference>
<protein>
    <submittedName>
        <fullName evidence="2">F-box protein</fullName>
    </submittedName>
</protein>
<dbReference type="InterPro" id="IPR001810">
    <property type="entry name" value="F-box_dom"/>
</dbReference>
<dbReference type="EMBL" id="SDMP01000019">
    <property type="protein sequence ID" value="RYQ88434.1"/>
    <property type="molecule type" value="Genomic_DNA"/>
</dbReference>
<dbReference type="SUPFAM" id="SSF81383">
    <property type="entry name" value="F-box domain"/>
    <property type="match status" value="1"/>
</dbReference>
<evidence type="ECO:0000313" key="3">
    <source>
        <dbReference type="EMBL" id="RYQ88434.1"/>
    </source>
</evidence>